<feature type="non-terminal residue" evidence="1">
    <location>
        <position position="1"/>
    </location>
</feature>
<dbReference type="GeneID" id="25915515"/>
<proteinExistence type="predicted"/>
<evidence type="ECO:0000313" key="1">
    <source>
        <dbReference type="EMBL" id="KNC72433.1"/>
    </source>
</evidence>
<dbReference type="EMBL" id="KQ247056">
    <property type="protein sequence ID" value="KNC72433.1"/>
    <property type="molecule type" value="Genomic_DNA"/>
</dbReference>
<dbReference type="AlphaFoldDB" id="A0A0L0F8K0"/>
<sequence>SPVSSLSVSNYMRITQSVDDKATVCHVFPASTMDAVLWVGLYGELWVDKVEEGAKPVQVWIQA</sequence>
<accession>A0A0L0F8K0</accession>
<gene>
    <name evidence="1" type="ORF">SARC_15011</name>
</gene>
<name>A0A0L0F8K0_9EUKA</name>
<protein>
    <submittedName>
        <fullName evidence="1">Uncharacterized protein</fullName>
    </submittedName>
</protein>
<reference evidence="1 2" key="1">
    <citation type="submission" date="2011-02" db="EMBL/GenBank/DDBJ databases">
        <title>The Genome Sequence of Sphaeroforma arctica JP610.</title>
        <authorList>
            <consortium name="The Broad Institute Genome Sequencing Platform"/>
            <person name="Russ C."/>
            <person name="Cuomo C."/>
            <person name="Young S.K."/>
            <person name="Zeng Q."/>
            <person name="Gargeya S."/>
            <person name="Alvarado L."/>
            <person name="Berlin A."/>
            <person name="Chapman S.B."/>
            <person name="Chen Z."/>
            <person name="Freedman E."/>
            <person name="Gellesch M."/>
            <person name="Goldberg J."/>
            <person name="Griggs A."/>
            <person name="Gujja S."/>
            <person name="Heilman E."/>
            <person name="Heiman D."/>
            <person name="Howarth C."/>
            <person name="Mehta T."/>
            <person name="Neiman D."/>
            <person name="Pearson M."/>
            <person name="Roberts A."/>
            <person name="Saif S."/>
            <person name="Shea T."/>
            <person name="Shenoy N."/>
            <person name="Sisk P."/>
            <person name="Stolte C."/>
            <person name="Sykes S."/>
            <person name="White J."/>
            <person name="Yandava C."/>
            <person name="Burger G."/>
            <person name="Gray M.W."/>
            <person name="Holland P.W.H."/>
            <person name="King N."/>
            <person name="Lang F.B.F."/>
            <person name="Roger A.J."/>
            <person name="Ruiz-Trillo I."/>
            <person name="Haas B."/>
            <person name="Nusbaum C."/>
            <person name="Birren B."/>
        </authorList>
    </citation>
    <scope>NUCLEOTIDE SEQUENCE [LARGE SCALE GENOMIC DNA]</scope>
    <source>
        <strain evidence="1 2">JP610</strain>
    </source>
</reference>
<keyword evidence="2" id="KW-1185">Reference proteome</keyword>
<dbReference type="Proteomes" id="UP000054560">
    <property type="component" value="Unassembled WGS sequence"/>
</dbReference>
<dbReference type="RefSeq" id="XP_014146335.1">
    <property type="nucleotide sequence ID" value="XM_014290860.1"/>
</dbReference>
<organism evidence="1 2">
    <name type="scientific">Sphaeroforma arctica JP610</name>
    <dbReference type="NCBI Taxonomy" id="667725"/>
    <lineage>
        <taxon>Eukaryota</taxon>
        <taxon>Ichthyosporea</taxon>
        <taxon>Ichthyophonida</taxon>
        <taxon>Sphaeroforma</taxon>
    </lineage>
</organism>
<evidence type="ECO:0000313" key="2">
    <source>
        <dbReference type="Proteomes" id="UP000054560"/>
    </source>
</evidence>